<dbReference type="InterPro" id="IPR036788">
    <property type="entry name" value="T_IF-3_C_sf"/>
</dbReference>
<keyword evidence="2" id="KW-0396">Initiation factor</keyword>
<feature type="region of interest" description="Disordered" evidence="4">
    <location>
        <begin position="43"/>
        <end position="62"/>
    </location>
</feature>
<dbReference type="PANTHER" id="PTHR10938:SF0">
    <property type="entry name" value="TRANSLATION INITIATION FACTOR IF-3, MITOCHONDRIAL"/>
    <property type="match status" value="1"/>
</dbReference>
<evidence type="ECO:0000256" key="4">
    <source>
        <dbReference type="SAM" id="MobiDB-lite"/>
    </source>
</evidence>
<dbReference type="GO" id="GO:0070124">
    <property type="term" value="P:mitochondrial translational initiation"/>
    <property type="evidence" value="ECO:0007669"/>
    <property type="project" value="TreeGrafter"/>
</dbReference>
<keyword evidence="3" id="KW-0648">Protein biosynthesis</keyword>
<name>A0A3B0J5P3_DROGU</name>
<organism evidence="5 6">
    <name type="scientific">Drosophila guanche</name>
    <name type="common">Fruit fly</name>
    <dbReference type="NCBI Taxonomy" id="7266"/>
    <lineage>
        <taxon>Eukaryota</taxon>
        <taxon>Metazoa</taxon>
        <taxon>Ecdysozoa</taxon>
        <taxon>Arthropoda</taxon>
        <taxon>Hexapoda</taxon>
        <taxon>Insecta</taxon>
        <taxon>Pterygota</taxon>
        <taxon>Neoptera</taxon>
        <taxon>Endopterygota</taxon>
        <taxon>Diptera</taxon>
        <taxon>Brachycera</taxon>
        <taxon>Muscomorpha</taxon>
        <taxon>Ephydroidea</taxon>
        <taxon>Drosophilidae</taxon>
        <taxon>Drosophila</taxon>
        <taxon>Sophophora</taxon>
    </lineage>
</organism>
<dbReference type="PANTHER" id="PTHR10938">
    <property type="entry name" value="TRANSLATION INITIATION FACTOR IF-3"/>
    <property type="match status" value="1"/>
</dbReference>
<gene>
    <name evidence="5" type="ORF">DGUA_6G002877</name>
</gene>
<dbReference type="STRING" id="7266.A0A3B0J5P3"/>
<dbReference type="OMA" id="QYENRIT"/>
<dbReference type="GO" id="GO:0032790">
    <property type="term" value="P:ribosome disassembly"/>
    <property type="evidence" value="ECO:0007669"/>
    <property type="project" value="TreeGrafter"/>
</dbReference>
<evidence type="ECO:0000313" key="5">
    <source>
        <dbReference type="EMBL" id="SPP75133.1"/>
    </source>
</evidence>
<evidence type="ECO:0000313" key="6">
    <source>
        <dbReference type="Proteomes" id="UP000268350"/>
    </source>
</evidence>
<dbReference type="AlphaFoldDB" id="A0A3B0J5P3"/>
<dbReference type="InterPro" id="IPR001288">
    <property type="entry name" value="Translation_initiation_fac_3"/>
</dbReference>
<evidence type="ECO:0000256" key="3">
    <source>
        <dbReference type="ARBA" id="ARBA00022917"/>
    </source>
</evidence>
<dbReference type="GO" id="GO:0005739">
    <property type="term" value="C:mitochondrion"/>
    <property type="evidence" value="ECO:0007669"/>
    <property type="project" value="TreeGrafter"/>
</dbReference>
<dbReference type="GO" id="GO:0003743">
    <property type="term" value="F:translation initiation factor activity"/>
    <property type="evidence" value="ECO:0007669"/>
    <property type="project" value="UniProtKB-KW"/>
</dbReference>
<comment type="similarity">
    <text evidence="1">Belongs to the IF-3 family.</text>
</comment>
<keyword evidence="6" id="KW-1185">Reference proteome</keyword>
<dbReference type="OrthoDB" id="21573at2759"/>
<dbReference type="Gene3D" id="3.30.110.10">
    <property type="entry name" value="Translation initiation factor 3 (IF-3), C-terminal domain"/>
    <property type="match status" value="1"/>
</dbReference>
<dbReference type="EMBL" id="OUUW01000001">
    <property type="protein sequence ID" value="SPP75133.1"/>
    <property type="molecule type" value="Genomic_DNA"/>
</dbReference>
<dbReference type="Proteomes" id="UP000268350">
    <property type="component" value="Unassembled WGS sequence"/>
</dbReference>
<sequence length="233" mass="25959">MHMQRFQFVMRSMLRVQQVAAMAQHQQQLRNLSLYWHLAQSQRTAGAPGNKSGGDQKPKNPPQRITLVQQNQAVSITTLEEAQKLAKRRELHLLRLEQTDTKTGRAMFKLVTSAEMLADDVGTTTTTTDKVHKKSEKSLTIGARITEHDLSSRLKNIVKWLSKRHEVRILIQGSASGSDESSAERIVKAIGQTITEPQVIGKIVQKRSKGSYIKFNILPVTQPAASTPTAAQS</sequence>
<reference evidence="6" key="1">
    <citation type="submission" date="2018-01" db="EMBL/GenBank/DDBJ databases">
        <authorList>
            <person name="Alioto T."/>
            <person name="Alioto T."/>
        </authorList>
    </citation>
    <scope>NUCLEOTIDE SEQUENCE [LARGE SCALE GENOMIC DNA]</scope>
</reference>
<dbReference type="FunFam" id="3.30.110.10:FF:000006">
    <property type="entry name" value="Probable translation initiation factor, mitochondrial"/>
    <property type="match status" value="1"/>
</dbReference>
<protein>
    <recommendedName>
        <fullName evidence="7">Translation initiation factor IF-3, mitochondrial</fullName>
    </recommendedName>
</protein>
<evidence type="ECO:0008006" key="7">
    <source>
        <dbReference type="Google" id="ProtNLM"/>
    </source>
</evidence>
<dbReference type="SUPFAM" id="SSF55200">
    <property type="entry name" value="Translation initiation factor IF3, C-terminal domain"/>
    <property type="match status" value="1"/>
</dbReference>
<evidence type="ECO:0000256" key="1">
    <source>
        <dbReference type="ARBA" id="ARBA00005439"/>
    </source>
</evidence>
<dbReference type="GO" id="GO:0043022">
    <property type="term" value="F:ribosome binding"/>
    <property type="evidence" value="ECO:0007669"/>
    <property type="project" value="TreeGrafter"/>
</dbReference>
<proteinExistence type="inferred from homology"/>
<evidence type="ECO:0000256" key="2">
    <source>
        <dbReference type="ARBA" id="ARBA00022540"/>
    </source>
</evidence>
<accession>A0A3B0J5P3</accession>